<accession>A0A6P8HIQ1</accession>
<dbReference type="Gene3D" id="3.40.50.300">
    <property type="entry name" value="P-loop containing nucleotide triphosphate hydrolases"/>
    <property type="match status" value="3"/>
</dbReference>
<evidence type="ECO:0000256" key="1">
    <source>
        <dbReference type="ARBA" id="ARBA00004496"/>
    </source>
</evidence>
<evidence type="ECO:0000313" key="10">
    <source>
        <dbReference type="RefSeq" id="XP_031552537.1"/>
    </source>
</evidence>
<dbReference type="OrthoDB" id="2423195at2759"/>
<keyword evidence="5" id="KW-0863">Zinc-finger</keyword>
<dbReference type="InterPro" id="IPR041679">
    <property type="entry name" value="DNA2/NAM7-like_C"/>
</dbReference>
<evidence type="ECO:0000256" key="4">
    <source>
        <dbReference type="ARBA" id="ARBA00022737"/>
    </source>
</evidence>
<dbReference type="InterPro" id="IPR027417">
    <property type="entry name" value="P-loop_NTPase"/>
</dbReference>
<dbReference type="CDD" id="cd17936">
    <property type="entry name" value="EEXXEc_NFX1"/>
    <property type="match status" value="1"/>
</dbReference>
<dbReference type="KEGG" id="aten:116289736"/>
<sequence>MLEILKMAERYIALLNSKEEIREDLFKLVIDSLLKILKSTNRPFQVSSILRQTHQKFLATHLTRLISTLLDKEDQNFEELILKLVTIIEVMLQRMPGEVVDIVPIIHLRDVVKQFHEKGLVSDQVKRRMKEAKALWEKVKKETGNKALSEKPPDNFRDLSVVPDYKDFQPGAKPFVRANVIDKAYISVEHYLDVQFRLLREDFIIPLRDGVKQLRRERSMLEHGPTEQDATKKDRQALVYHKVKILSPICNRKGGVYRIRFDPRHPTIKRIRWEKSKRLKFGALVCLSPDFFSTLYFGAVENRNTTNLTHGEIEIHFERYNPEDMRNFIAEQTSFQMVESDSYLEAYRHNLSALKYLNEKNLPFKEYIVYCSKDIEPPKYLIPGPEEDKVELNEKNQLIVEVEVPSPADNKEANNDDIYPTQKKVKHMNMTSIADPEYLLHHKLNMSSIPVLDRDQWPSKEALGLDESQYRACQLALTKRFALIQGPPGTGKTYVGLKIAHALLENKKLWNKGNPSPILMVSYTNHALDQFLMGLKDREGIVRVGGRSKEEELKENNLKMLRSTYGQRSIERNRVWRKIKEIEEDFCSKEAALLISESNKAILSVEMLKAFMDENHMYSLIEHGRNHEALNDTLTRWLGIKVKDRSERNENSFPHNTNFRHMFSLRQFDDDDAEDDEDDGRQKPSLFACHLNDAVNPAELRGNLDNCEEMSVLHERRTSDIFKISRRKERWNLYRLWRSRLQEDCRRKIRSTQDANYESELKKLHEIDSDKDLRILKGARVVGMTTTNAAKYHDLLQRVRPKIVIVEEAAEVLEAHILTSLPLDCEHVILIGDHQQLRPSCTVYELAKKYNLNISMFERLVKLQIPCVRLSEQHRMRPEIASLMKHIYEDLKNHSSVESYEDIQGFDNNVFFIDHRCPEGDSDDSFSHFNEHESRFLVKLCRYIIQQGYKPSQITILTPYLGQMFMIRDHMTEEGGEIKEIRLTTIDNYQGEENDIILLSLVRSNDTGHVGFVNDINRACVALSRARMGLYVIGNFELLSEKSDIWKNVVNDLKEKNQIGDALPLVCESHKDKVLVKEPKDFLEMVPDGGCKLPCEARLECGHACTKLCHPNDQKHRNFKCIERCVKIIPGCTEGHLCKKKCWEPCELKCEEPVDKILPCNHVKKNARCSDNLYDVKCDERCPNFLECGHRCQARCGEPCTSSCKELVKRNWPCGHEVTIACSASPLHCRGPCDVLCCGHECSGSCGECLQGRVHRRCKKICGRVLVCGHHCRATCTTNYACPPCSRDCENRCKHSKCDKKCGELCVPCQYGCKWKCKHLKCEKKCGEVCERQRCDKPCYKIIQECGHKCRGLCEETCVCIKCHKDDIQEIFGTEGFEDKSVRFLRLRDCKHIFEVGGIDQWVDTKNSDSEEKTAVQMKACPICKKAIRTTLRYNSVIKKHMKDVEKVKEVILADQQTVVPRREELLKKIRRYINDVATKSGDVRHKQKCEFLEKCITKCETSFELTNLENQVQLLERCEKVLEKSKMMLDTTDTIVTDILSILNFLKKERIIGSDVDRELRDIDLEISRQSLRLKLCSLLKEAEALNINFDPEEKEHVDRIGIQLSQSSKIEELDLEEDLKKIREIRFKYPMDPPTREEKDQIIRAMGLSKGHWYKCRQGHVYAIGDCGGAMETGSCPECHDVIGGASHRLAEGNEVATEMDGARHSAWSEQANMENYDLQE</sequence>
<dbReference type="InterPro" id="IPR000967">
    <property type="entry name" value="Znf_NFX1"/>
</dbReference>
<keyword evidence="3" id="KW-0479">Metal-binding</keyword>
<evidence type="ECO:0000256" key="6">
    <source>
        <dbReference type="ARBA" id="ARBA00022833"/>
    </source>
</evidence>
<dbReference type="GO" id="GO:0002376">
    <property type="term" value="P:immune system process"/>
    <property type="evidence" value="ECO:0007669"/>
    <property type="project" value="UniProtKB-KW"/>
</dbReference>
<evidence type="ECO:0000256" key="3">
    <source>
        <dbReference type="ARBA" id="ARBA00022723"/>
    </source>
</evidence>
<dbReference type="InterPro" id="IPR045055">
    <property type="entry name" value="DNA2/NAM7-like"/>
</dbReference>
<proteinExistence type="predicted"/>
<dbReference type="InParanoid" id="A0A6P8HIQ1"/>
<dbReference type="Pfam" id="PF20173">
    <property type="entry name" value="ZnF_RZ-type"/>
    <property type="match status" value="1"/>
</dbReference>
<dbReference type="GO" id="GO:0031380">
    <property type="term" value="C:nuclear RNA-directed RNA polymerase complex"/>
    <property type="evidence" value="ECO:0007669"/>
    <property type="project" value="TreeGrafter"/>
</dbReference>
<dbReference type="Pfam" id="PF25396">
    <property type="entry name" value="ZNFX1"/>
    <property type="match status" value="1"/>
</dbReference>
<feature type="domain" description="RZ-type" evidence="8">
    <location>
        <begin position="1636"/>
        <end position="1705"/>
    </location>
</feature>
<dbReference type="InterPro" id="IPR047187">
    <property type="entry name" value="SF1_C_Upf1"/>
</dbReference>
<dbReference type="GeneID" id="116289736"/>
<keyword evidence="9" id="KW-1185">Reference proteome</keyword>
<evidence type="ECO:0000313" key="9">
    <source>
        <dbReference type="Proteomes" id="UP000515163"/>
    </source>
</evidence>
<evidence type="ECO:0000256" key="7">
    <source>
        <dbReference type="ARBA" id="ARBA00022859"/>
    </source>
</evidence>
<dbReference type="GO" id="GO:0031048">
    <property type="term" value="P:regulatory ncRNA-mediated heterochromatin formation"/>
    <property type="evidence" value="ECO:0007669"/>
    <property type="project" value="TreeGrafter"/>
</dbReference>
<dbReference type="PANTHER" id="PTHR10887">
    <property type="entry name" value="DNA2/NAM7 HELICASE FAMILY"/>
    <property type="match status" value="1"/>
</dbReference>
<keyword evidence="4" id="KW-0677">Repeat</keyword>
<name>A0A6P8HIQ1_ACTTE</name>
<dbReference type="CDD" id="cd06008">
    <property type="entry name" value="NF-X1-zinc-finger"/>
    <property type="match status" value="1"/>
</dbReference>
<evidence type="ECO:0000259" key="8">
    <source>
        <dbReference type="PROSITE" id="PS51981"/>
    </source>
</evidence>
<reference evidence="10" key="1">
    <citation type="submission" date="2025-08" db="UniProtKB">
        <authorList>
            <consortium name="RefSeq"/>
        </authorList>
    </citation>
    <scope>IDENTIFICATION</scope>
</reference>
<dbReference type="SUPFAM" id="SSF52540">
    <property type="entry name" value="P-loop containing nucleoside triphosphate hydrolases"/>
    <property type="match status" value="1"/>
</dbReference>
<dbReference type="RefSeq" id="XP_031552537.1">
    <property type="nucleotide sequence ID" value="XM_031696677.1"/>
</dbReference>
<protein>
    <submittedName>
        <fullName evidence="10">NFX1-type zinc finger-containing protein 1-like</fullName>
    </submittedName>
</protein>
<dbReference type="SMART" id="SM00438">
    <property type="entry name" value="ZnF_NFX"/>
    <property type="match status" value="3"/>
</dbReference>
<dbReference type="FunFam" id="3.40.50.300:FF:000742">
    <property type="entry name" value="NFX1-type zinc finger-containing protein 1"/>
    <property type="match status" value="1"/>
</dbReference>
<dbReference type="Pfam" id="PF13087">
    <property type="entry name" value="AAA_12"/>
    <property type="match status" value="1"/>
</dbReference>
<organism evidence="9 10">
    <name type="scientific">Actinia tenebrosa</name>
    <name type="common">Australian red waratah sea anemone</name>
    <dbReference type="NCBI Taxonomy" id="6105"/>
    <lineage>
        <taxon>Eukaryota</taxon>
        <taxon>Metazoa</taxon>
        <taxon>Cnidaria</taxon>
        <taxon>Anthozoa</taxon>
        <taxon>Hexacorallia</taxon>
        <taxon>Actiniaria</taxon>
        <taxon>Actiniidae</taxon>
        <taxon>Actinia</taxon>
    </lineage>
</organism>
<keyword evidence="7" id="KW-0391">Immunity</keyword>
<dbReference type="Pfam" id="PF13086">
    <property type="entry name" value="AAA_11"/>
    <property type="match status" value="1"/>
</dbReference>
<dbReference type="GO" id="GO:0005737">
    <property type="term" value="C:cytoplasm"/>
    <property type="evidence" value="ECO:0007669"/>
    <property type="project" value="UniProtKB-SubCell"/>
</dbReference>
<dbReference type="PANTHER" id="PTHR10887:SF341">
    <property type="entry name" value="NFX1-TYPE ZINC FINGER-CONTAINING PROTEIN 1"/>
    <property type="match status" value="1"/>
</dbReference>
<dbReference type="GO" id="GO:0004386">
    <property type="term" value="F:helicase activity"/>
    <property type="evidence" value="ECO:0007669"/>
    <property type="project" value="InterPro"/>
</dbReference>
<dbReference type="CDD" id="cd18808">
    <property type="entry name" value="SF1_C_Upf1"/>
    <property type="match status" value="1"/>
</dbReference>
<dbReference type="Proteomes" id="UP000515163">
    <property type="component" value="Unplaced"/>
</dbReference>
<dbReference type="GO" id="GO:0008270">
    <property type="term" value="F:zinc ion binding"/>
    <property type="evidence" value="ECO:0007669"/>
    <property type="project" value="UniProtKB-KW"/>
</dbReference>
<keyword evidence="6" id="KW-0862">Zinc</keyword>
<evidence type="ECO:0000256" key="2">
    <source>
        <dbReference type="ARBA" id="ARBA00022490"/>
    </source>
</evidence>
<keyword evidence="2" id="KW-0963">Cytoplasm</keyword>
<evidence type="ECO:0000256" key="5">
    <source>
        <dbReference type="ARBA" id="ARBA00022771"/>
    </source>
</evidence>
<comment type="subcellular location">
    <subcellularLocation>
        <location evidence="1">Cytoplasm</location>
    </subcellularLocation>
</comment>
<dbReference type="InterPro" id="IPR041677">
    <property type="entry name" value="DNA2/NAM7_AAA_11"/>
</dbReference>
<dbReference type="PROSITE" id="PS51981">
    <property type="entry name" value="ZF_RZ"/>
    <property type="match status" value="1"/>
</dbReference>
<gene>
    <name evidence="10" type="primary">LOC116289736</name>
</gene>
<dbReference type="InterPro" id="IPR046439">
    <property type="entry name" value="ZF_RZ_dom"/>
</dbReference>
<dbReference type="InterPro" id="IPR057373">
    <property type="entry name" value="ZNFX1"/>
</dbReference>